<sequence length="164" mass="17177">MMVKVVVARRGGEASNIPTVLGALGLVTASLIINLMAGVYDPPLGFGDSIYYHLALVGSFLAGMAQVGAAVWVADDPHGRREAGYKFIYASIAPFLVAVGLTYGGGAATRNLPIIMLVKTTSYQVMGVVQKSEHFLSIGFTSNEEPNSVCLVDGPCHRTCASGL</sequence>
<dbReference type="PANTHER" id="PTHR33530">
    <property type="entry name" value="OS01G0147100 PROTEIN"/>
    <property type="match status" value="1"/>
</dbReference>
<dbReference type="Proteomes" id="UP000006038">
    <property type="component" value="Chromosome 1"/>
</dbReference>
<evidence type="ECO:0000313" key="3">
    <source>
        <dbReference type="Proteomes" id="UP000006038"/>
    </source>
</evidence>
<evidence type="ECO:0000313" key="2">
    <source>
        <dbReference type="EnsemblPlants" id="OB01G13020.1"/>
    </source>
</evidence>
<dbReference type="AlphaFoldDB" id="J3KWE6"/>
<dbReference type="PANTHER" id="PTHR33530:SF4">
    <property type="entry name" value="OS01G0145800 PROTEIN"/>
    <property type="match status" value="1"/>
</dbReference>
<feature type="transmembrane region" description="Helical" evidence="1">
    <location>
        <begin position="20"/>
        <end position="40"/>
    </location>
</feature>
<name>J3KWE6_ORYBR</name>
<reference evidence="2" key="2">
    <citation type="submission" date="2013-04" db="UniProtKB">
        <authorList>
            <consortium name="EnsemblPlants"/>
        </authorList>
    </citation>
    <scope>IDENTIFICATION</scope>
</reference>
<keyword evidence="1" id="KW-1133">Transmembrane helix</keyword>
<dbReference type="InterPro" id="IPR022149">
    <property type="entry name" value="DUF3681"/>
</dbReference>
<dbReference type="HOGENOM" id="CLU_1621537_0_0_1"/>
<evidence type="ECO:0000256" key="1">
    <source>
        <dbReference type="SAM" id="Phobius"/>
    </source>
</evidence>
<dbReference type="EnsemblPlants" id="OB01G13020.1">
    <property type="protein sequence ID" value="OB01G13020.1"/>
    <property type="gene ID" value="OB01G13020"/>
</dbReference>
<accession>J3KWE6</accession>
<keyword evidence="3" id="KW-1185">Reference proteome</keyword>
<feature type="transmembrane region" description="Helical" evidence="1">
    <location>
        <begin position="87"/>
        <end position="106"/>
    </location>
</feature>
<dbReference type="Pfam" id="PF12442">
    <property type="entry name" value="DUF3681"/>
    <property type="match status" value="1"/>
</dbReference>
<proteinExistence type="predicted"/>
<feature type="transmembrane region" description="Helical" evidence="1">
    <location>
        <begin position="52"/>
        <end position="75"/>
    </location>
</feature>
<keyword evidence="1" id="KW-0812">Transmembrane</keyword>
<organism evidence="2">
    <name type="scientific">Oryza brachyantha</name>
    <name type="common">malo sina</name>
    <dbReference type="NCBI Taxonomy" id="4533"/>
    <lineage>
        <taxon>Eukaryota</taxon>
        <taxon>Viridiplantae</taxon>
        <taxon>Streptophyta</taxon>
        <taxon>Embryophyta</taxon>
        <taxon>Tracheophyta</taxon>
        <taxon>Spermatophyta</taxon>
        <taxon>Magnoliopsida</taxon>
        <taxon>Liliopsida</taxon>
        <taxon>Poales</taxon>
        <taxon>Poaceae</taxon>
        <taxon>BOP clade</taxon>
        <taxon>Oryzoideae</taxon>
        <taxon>Oryzeae</taxon>
        <taxon>Oryzinae</taxon>
        <taxon>Oryza</taxon>
    </lineage>
</organism>
<dbReference type="Gramene" id="OB01G13020.1">
    <property type="protein sequence ID" value="OB01G13020.1"/>
    <property type="gene ID" value="OB01G13020"/>
</dbReference>
<reference evidence="2" key="1">
    <citation type="journal article" date="2013" name="Nat. Commun.">
        <title>Whole-genome sequencing of Oryza brachyantha reveals mechanisms underlying Oryza genome evolution.</title>
        <authorList>
            <person name="Chen J."/>
            <person name="Huang Q."/>
            <person name="Gao D."/>
            <person name="Wang J."/>
            <person name="Lang Y."/>
            <person name="Liu T."/>
            <person name="Li B."/>
            <person name="Bai Z."/>
            <person name="Luis Goicoechea J."/>
            <person name="Liang C."/>
            <person name="Chen C."/>
            <person name="Zhang W."/>
            <person name="Sun S."/>
            <person name="Liao Y."/>
            <person name="Zhang X."/>
            <person name="Yang L."/>
            <person name="Song C."/>
            <person name="Wang M."/>
            <person name="Shi J."/>
            <person name="Liu G."/>
            <person name="Liu J."/>
            <person name="Zhou H."/>
            <person name="Zhou W."/>
            <person name="Yu Q."/>
            <person name="An N."/>
            <person name="Chen Y."/>
            <person name="Cai Q."/>
            <person name="Wang B."/>
            <person name="Liu B."/>
            <person name="Min J."/>
            <person name="Huang Y."/>
            <person name="Wu H."/>
            <person name="Li Z."/>
            <person name="Zhang Y."/>
            <person name="Yin Y."/>
            <person name="Song W."/>
            <person name="Jiang J."/>
            <person name="Jackson S.A."/>
            <person name="Wing R.A."/>
            <person name="Wang J."/>
            <person name="Chen M."/>
        </authorList>
    </citation>
    <scope>NUCLEOTIDE SEQUENCE [LARGE SCALE GENOMIC DNA]</scope>
    <source>
        <strain evidence="2">cv. IRGC 101232</strain>
    </source>
</reference>
<protein>
    <submittedName>
        <fullName evidence="2">Uncharacterized protein</fullName>
    </submittedName>
</protein>
<keyword evidence="1" id="KW-0472">Membrane</keyword>